<name>A0A7T4BN76_9CORY</name>
<reference evidence="1 2" key="1">
    <citation type="submission" date="2020-12" db="EMBL/GenBank/DDBJ databases">
        <title>FDA dAtabase for Regulatory Grade micrObial Sequences (FDA-ARGOS): Supporting development and validation of Infectious Disease Dx tests.</title>
        <authorList>
            <person name="Sproer C."/>
            <person name="Gronow S."/>
            <person name="Severitt S."/>
            <person name="Schroder I."/>
            <person name="Tallon L."/>
            <person name="Sadzewicz L."/>
            <person name="Zhao X."/>
            <person name="Boylan J."/>
            <person name="Ott S."/>
            <person name="Bowen H."/>
            <person name="Vavikolanu K."/>
            <person name="Mehta A."/>
            <person name="Aluvathingal J."/>
            <person name="Nadendla S."/>
            <person name="Lowell S."/>
            <person name="Myers T."/>
            <person name="Yan Y."/>
            <person name="Sichtig H."/>
        </authorList>
    </citation>
    <scope>NUCLEOTIDE SEQUENCE [LARGE SCALE GENOMIC DNA]</scope>
    <source>
        <strain evidence="1 2">FDAARGOS_1053</strain>
    </source>
</reference>
<proteinExistence type="predicted"/>
<dbReference type="RefSeq" id="WP_198481363.1">
    <property type="nucleotide sequence ID" value="NZ_CP066007.1"/>
</dbReference>
<dbReference type="Proteomes" id="UP000596145">
    <property type="component" value="Chromosome"/>
</dbReference>
<evidence type="ECO:0000313" key="1">
    <source>
        <dbReference type="EMBL" id="QQB45312.1"/>
    </source>
</evidence>
<dbReference type="EMBL" id="CP066007">
    <property type="protein sequence ID" value="QQB45312.1"/>
    <property type="molecule type" value="Genomic_DNA"/>
</dbReference>
<gene>
    <name evidence="1" type="ORF">I6I10_07130</name>
</gene>
<protein>
    <submittedName>
        <fullName evidence="1">Uncharacterized protein</fullName>
    </submittedName>
</protein>
<accession>A0A7T4BN76</accession>
<organism evidence="1 2">
    <name type="scientific">Corynebacterium glucuronolyticum</name>
    <dbReference type="NCBI Taxonomy" id="39791"/>
    <lineage>
        <taxon>Bacteria</taxon>
        <taxon>Bacillati</taxon>
        <taxon>Actinomycetota</taxon>
        <taxon>Actinomycetes</taxon>
        <taxon>Mycobacteriales</taxon>
        <taxon>Corynebacteriaceae</taxon>
        <taxon>Corynebacterium</taxon>
    </lineage>
</organism>
<evidence type="ECO:0000313" key="2">
    <source>
        <dbReference type="Proteomes" id="UP000596145"/>
    </source>
</evidence>
<dbReference type="AlphaFoldDB" id="A0A7T4BN76"/>
<sequence length="137" mass="15416">MGWQHEYPIMYPLSVVFKPQQVNYADVWRNSEMTTGPYKPRHVLPIPVGVSMIQIDYRMKGGSWKTLATINGEERQLGKEEGGTNDLKPQFFRVVNDDPGALLTVQCKLQSTVAINTARVGVTITPMDVQTFEITTT</sequence>